<reference evidence="1 2" key="1">
    <citation type="submission" date="2023-02" db="EMBL/GenBank/DDBJ databases">
        <title>LHISI_Scaffold_Assembly.</title>
        <authorList>
            <person name="Stuart O.P."/>
            <person name="Cleave R."/>
            <person name="Magrath M.J.L."/>
            <person name="Mikheyev A.S."/>
        </authorList>
    </citation>
    <scope>NUCLEOTIDE SEQUENCE [LARGE SCALE GENOMIC DNA]</scope>
    <source>
        <strain evidence="1">Daus_M_001</strain>
        <tissue evidence="1">Leg muscle</tissue>
    </source>
</reference>
<gene>
    <name evidence="1" type="ORF">PR048_025503</name>
</gene>
<protein>
    <submittedName>
        <fullName evidence="1">Uncharacterized protein</fullName>
    </submittedName>
</protein>
<organism evidence="1 2">
    <name type="scientific">Dryococelus australis</name>
    <dbReference type="NCBI Taxonomy" id="614101"/>
    <lineage>
        <taxon>Eukaryota</taxon>
        <taxon>Metazoa</taxon>
        <taxon>Ecdysozoa</taxon>
        <taxon>Arthropoda</taxon>
        <taxon>Hexapoda</taxon>
        <taxon>Insecta</taxon>
        <taxon>Pterygota</taxon>
        <taxon>Neoptera</taxon>
        <taxon>Polyneoptera</taxon>
        <taxon>Phasmatodea</taxon>
        <taxon>Verophasmatodea</taxon>
        <taxon>Anareolatae</taxon>
        <taxon>Phasmatidae</taxon>
        <taxon>Eurycanthinae</taxon>
        <taxon>Dryococelus</taxon>
    </lineage>
</organism>
<dbReference type="EMBL" id="JARBHB010000010">
    <property type="protein sequence ID" value="KAJ8874637.1"/>
    <property type="molecule type" value="Genomic_DNA"/>
</dbReference>
<sequence>MPQQGALSLSVADLDTLINNVGSVIQAIGDINAKHLFSHSRTRTANGGWHLMSRHISRHNEINTLMSLISLVLALTSWSSSIFLPTISQYISISTHLMLNLLHLEKIKTIPMYGRVHTRENNHNKTRNFPKIQWDIIMHKNHLRRQYTLCRDRRIKARINELQAVISEELDFWRTRLTKRLLNKTDKIPPLTTNTGVAFTPRTEHEPEYTQLQEVKLAIRHMKPKNSPGEDGIQVIVLKKLPDLALEHLALCKKANVIVFHKPGKDMKLPQNIRPISLLNTLSKVVEYIILGRINSHLENNNLLQEEQFGFRSKHSTIQQLVRVMEYITNAFNFKDYVFAGSISLRVVSAVRFASLGSFTFLNKPGNKAVLAELLSWNAKGFTDPGGGKMEPAFTVFGAEPDAGNLRPKHPIYACVLASGGGRQSPLAQAILDIALLWTSPTWGVRMVNTCLPCSRPSAEDYQEVHMLVSQSTLEPICSVALPDTTYGSGVVHLSPSAQVYDVIPQWNRVDVDTAMWYNERDWLAISPFMPSRGAVTFAIGATWRVNPPAAAPPPAASVNEDTALLLTSSHSLILMHANMLHNAHALSKGDFAPSRADESSRQVSNSGKSNFTYRARRLHGKPTRWQHPCDFVMSHPANLRMRCFNLSSPCREIRNELHRHNPDKPTLRCYSTLHPGISRIKGFFRIEGSPLACSSRDAGLTGRIELELVQWNTPLRTNREAHRTPQETEFANVLNPEGHSTAPGFPVFPHLPSTFDSRRMSFPNLIETPPLPTIFRMPTDEASADSPYISGLIIHHPCLSTLEFFYHAYPPELLASCLLATLVDTNPKHVSDIARLGIIYTTPHTLTRLPQSPDMNSIENIWQELEDRARKRHISLQEWHKQCVPSEPTPGRRCDTRRGVFFTFFSARKAHFLADFLGICGRVVFLYPTLPRWEVPFEPTSNLQLQDGMCERVQMDASEHVPELPGGGLACRFHMPIFWCNLIEDEKVVQLQLADWTFSPVLCCCLLPVNILDMTGGAGIMDFLALFDPTTSDEYVEQNDEFADHLPPEPQLGNVEYKLKLISPSKQRFEHLVTQMKWRLREGQGEAIYAIGVEDNGVLAGLSDYEMTASMQTLHQMAFKLGATITVLRERVVNGENGNRRKVAEVLIRKNYTVNFRENNPSTGSDIMMTKCCSKHRHVAAFSGHKPPGVTTYAAPIPENCWWPGDKRSTHSLCCRVSAVPLLWQWPGKLNPEGSSVSTDGECIFTYEVALLVSRHHQRILDVAHYIVSN</sequence>
<keyword evidence="2" id="KW-1185">Reference proteome</keyword>
<proteinExistence type="predicted"/>
<evidence type="ECO:0000313" key="1">
    <source>
        <dbReference type="EMBL" id="KAJ8874637.1"/>
    </source>
</evidence>
<accession>A0ABQ9GRG4</accession>
<comment type="caution">
    <text evidence="1">The sequence shown here is derived from an EMBL/GenBank/DDBJ whole genome shotgun (WGS) entry which is preliminary data.</text>
</comment>
<evidence type="ECO:0000313" key="2">
    <source>
        <dbReference type="Proteomes" id="UP001159363"/>
    </source>
</evidence>
<dbReference type="PANTHER" id="PTHR19446">
    <property type="entry name" value="REVERSE TRANSCRIPTASES"/>
    <property type="match status" value="1"/>
</dbReference>
<name>A0ABQ9GRG4_9NEOP</name>
<dbReference type="Proteomes" id="UP001159363">
    <property type="component" value="Chromosome 9"/>
</dbReference>